<dbReference type="AlphaFoldDB" id="A0A1Y6F340"/>
<evidence type="ECO:0000313" key="1">
    <source>
        <dbReference type="EMBL" id="SMQ69284.1"/>
    </source>
</evidence>
<organism evidence="1 2">
    <name type="scientific">Altererythrobacter xiamenensis</name>
    <dbReference type="NCBI Taxonomy" id="1316679"/>
    <lineage>
        <taxon>Bacteria</taxon>
        <taxon>Pseudomonadati</taxon>
        <taxon>Pseudomonadota</taxon>
        <taxon>Alphaproteobacteria</taxon>
        <taxon>Sphingomonadales</taxon>
        <taxon>Erythrobacteraceae</taxon>
        <taxon>Altererythrobacter</taxon>
    </lineage>
</organism>
<dbReference type="InterPro" id="IPR006597">
    <property type="entry name" value="Sel1-like"/>
</dbReference>
<proteinExistence type="predicted"/>
<dbReference type="SUPFAM" id="SSF81901">
    <property type="entry name" value="HCP-like"/>
    <property type="match status" value="1"/>
</dbReference>
<dbReference type="Proteomes" id="UP000194420">
    <property type="component" value="Unassembled WGS sequence"/>
</dbReference>
<dbReference type="RefSeq" id="WP_143255985.1">
    <property type="nucleotide sequence ID" value="NZ_FXWG01000002.1"/>
</dbReference>
<gene>
    <name evidence="1" type="ORF">SAMN06297468_1493</name>
</gene>
<dbReference type="Gene3D" id="1.25.40.10">
    <property type="entry name" value="Tetratricopeptide repeat domain"/>
    <property type="match status" value="1"/>
</dbReference>
<name>A0A1Y6F340_9SPHN</name>
<dbReference type="OrthoDB" id="5321503at2"/>
<dbReference type="SMART" id="SM00671">
    <property type="entry name" value="SEL1"/>
    <property type="match status" value="1"/>
</dbReference>
<evidence type="ECO:0000313" key="2">
    <source>
        <dbReference type="Proteomes" id="UP000194420"/>
    </source>
</evidence>
<accession>A0A1Y6F340</accession>
<keyword evidence="2" id="KW-1185">Reference proteome</keyword>
<protein>
    <recommendedName>
        <fullName evidence="3">Sel1 repeat-containing protein</fullName>
    </recommendedName>
</protein>
<dbReference type="InterPro" id="IPR011990">
    <property type="entry name" value="TPR-like_helical_dom_sf"/>
</dbReference>
<evidence type="ECO:0008006" key="3">
    <source>
        <dbReference type="Google" id="ProtNLM"/>
    </source>
</evidence>
<reference evidence="2" key="1">
    <citation type="submission" date="2017-04" db="EMBL/GenBank/DDBJ databases">
        <authorList>
            <person name="Varghese N."/>
            <person name="Submissions S."/>
        </authorList>
    </citation>
    <scope>NUCLEOTIDE SEQUENCE [LARGE SCALE GENOMIC DNA]</scope>
</reference>
<sequence length="109" mass="11757">MELKTINGGTATEVTGKEADALIAQCLAAATKGDTTAYFDLGVAFSTGSHGAECDLIEAHKWFNLAASKGHEEAGWCRADISDEMTAREIAEAQRRARQWLADERRKAA</sequence>
<dbReference type="EMBL" id="FXWG01000002">
    <property type="protein sequence ID" value="SMQ69284.1"/>
    <property type="molecule type" value="Genomic_DNA"/>
</dbReference>